<feature type="non-terminal residue" evidence="1">
    <location>
        <position position="144"/>
    </location>
</feature>
<accession>M7A1E9</accession>
<dbReference type="Proteomes" id="UP000012117">
    <property type="component" value="Unassembled WGS sequence"/>
</dbReference>
<evidence type="ECO:0000313" key="1">
    <source>
        <dbReference type="EMBL" id="EMP04544.1"/>
    </source>
</evidence>
<comment type="caution">
    <text evidence="1">The sequence shown here is derived from an EMBL/GenBank/DDBJ whole genome shotgun (WGS) entry which is preliminary data.</text>
</comment>
<dbReference type="AlphaFoldDB" id="M7A1E9"/>
<dbReference type="EMBL" id="AKWN02000515">
    <property type="protein sequence ID" value="EMP04544.1"/>
    <property type="molecule type" value="Genomic_DNA"/>
</dbReference>
<sequence length="144" mass="17099">MASWILFSLFVESNSLILSSLQKKHIEEQRIFDYKTRQILHDEILPEIHSSILMFSQLKNDKIFSEQIQLLTNLHKRISSFLRELPDASLEIQRLGLIEALIRLTGSEFETSWFDWDFDSELKYRFPITKPEALEILFYACRES</sequence>
<gene>
    <name evidence="1" type="ORF">LEP1GSC124_0461</name>
</gene>
<protein>
    <submittedName>
        <fullName evidence="1">Uncharacterized protein</fullName>
    </submittedName>
</protein>
<proteinExistence type="predicted"/>
<organism evidence="1 2">
    <name type="scientific">Leptospira interrogans serovar Pyrogenes str. 200701872</name>
    <dbReference type="NCBI Taxonomy" id="1193029"/>
    <lineage>
        <taxon>Bacteria</taxon>
        <taxon>Pseudomonadati</taxon>
        <taxon>Spirochaetota</taxon>
        <taxon>Spirochaetia</taxon>
        <taxon>Leptospirales</taxon>
        <taxon>Leptospiraceae</taxon>
        <taxon>Leptospira</taxon>
    </lineage>
</organism>
<reference evidence="1 2" key="1">
    <citation type="submission" date="2013-01" db="EMBL/GenBank/DDBJ databases">
        <authorList>
            <person name="Harkins D.M."/>
            <person name="Durkin A.S."/>
            <person name="Brinkac L.M."/>
            <person name="Haft D.H."/>
            <person name="Selengut J.D."/>
            <person name="Sanka R."/>
            <person name="DePew J."/>
            <person name="Purushe J."/>
            <person name="Picardeau M."/>
            <person name="Werts C."/>
            <person name="Goarant C."/>
            <person name="Vinetz J.M."/>
            <person name="Sutton G.G."/>
            <person name="Nierman W.C."/>
            <person name="Fouts D.E."/>
        </authorList>
    </citation>
    <scope>NUCLEOTIDE SEQUENCE [LARGE SCALE GENOMIC DNA]</scope>
    <source>
        <strain evidence="1 2">200701872</strain>
    </source>
</reference>
<evidence type="ECO:0000313" key="2">
    <source>
        <dbReference type="Proteomes" id="UP000012117"/>
    </source>
</evidence>
<name>M7A1E9_LEPIR</name>